<name>A0A367ZTK8_9BACT</name>
<dbReference type="EMBL" id="QOQW01000005">
    <property type="protein sequence ID" value="RCK80692.1"/>
    <property type="molecule type" value="Genomic_DNA"/>
</dbReference>
<protein>
    <recommendedName>
        <fullName evidence="1">Flavoprotein domain-containing protein</fullName>
    </recommendedName>
</protein>
<proteinExistence type="predicted"/>
<sequence length="231" mass="25036">MSHRAPPPVENTGLKPLLLCCRPEEGKIGPPDFLAGVPGLAPWEAAVSHSAVEHGWLRVLAARGPVFVEAEADRLLAGLERFDLLVVAPLSLNSLAKFALGLRDSFPARVFGAMADLGRPILLETSGLPRPDTRINPHYAKIYRRYWETLNGGSIAGFTPETFAAVIDRLVRTRRALAGQPPALAGRRVITRDDVLAAYQAMTPLVVPPGTLLTDLAREEAEARGVPIRFE</sequence>
<dbReference type="Proteomes" id="UP000252355">
    <property type="component" value="Unassembled WGS sequence"/>
</dbReference>
<feature type="domain" description="Flavoprotein" evidence="1">
    <location>
        <begin position="68"/>
        <end position="125"/>
    </location>
</feature>
<dbReference type="GO" id="GO:0003824">
    <property type="term" value="F:catalytic activity"/>
    <property type="evidence" value="ECO:0007669"/>
    <property type="project" value="InterPro"/>
</dbReference>
<accession>A0A367ZTK8</accession>
<dbReference type="Pfam" id="PF02441">
    <property type="entry name" value="Flavoprotein"/>
    <property type="match status" value="1"/>
</dbReference>
<evidence type="ECO:0000313" key="3">
    <source>
        <dbReference type="Proteomes" id="UP000252355"/>
    </source>
</evidence>
<dbReference type="AlphaFoldDB" id="A0A367ZTK8"/>
<dbReference type="Gene3D" id="3.40.50.1950">
    <property type="entry name" value="Flavin prenyltransferase-like"/>
    <property type="match status" value="1"/>
</dbReference>
<comment type="caution">
    <text evidence="2">The sequence shown here is derived from an EMBL/GenBank/DDBJ whole genome shotgun (WGS) entry which is preliminary data.</text>
</comment>
<evidence type="ECO:0000313" key="2">
    <source>
        <dbReference type="EMBL" id="RCK80692.1"/>
    </source>
</evidence>
<gene>
    <name evidence="2" type="ORF">OZSIB_3005</name>
</gene>
<dbReference type="SUPFAM" id="SSF52507">
    <property type="entry name" value="Homo-oligomeric flavin-containing Cys decarboxylases, HFCD"/>
    <property type="match status" value="1"/>
</dbReference>
<reference evidence="2 3" key="1">
    <citation type="submission" date="2018-05" db="EMBL/GenBank/DDBJ databases">
        <title>A metagenomic window into the 2 km-deep terrestrial subsurface aquifer revealed taxonomically and functionally diverse microbial community comprising novel uncultured bacterial lineages.</title>
        <authorList>
            <person name="Kadnikov V.V."/>
            <person name="Mardanov A.V."/>
            <person name="Beletsky A.V."/>
            <person name="Banks D."/>
            <person name="Pimenov N.V."/>
            <person name="Frank Y.A."/>
            <person name="Karnachuk O.V."/>
            <person name="Ravin N.V."/>
        </authorList>
    </citation>
    <scope>NUCLEOTIDE SEQUENCE [LARGE SCALE GENOMIC DNA]</scope>
    <source>
        <strain evidence="2">BY5</strain>
    </source>
</reference>
<evidence type="ECO:0000259" key="1">
    <source>
        <dbReference type="Pfam" id="PF02441"/>
    </source>
</evidence>
<organism evidence="2 3">
    <name type="scientific">Candidatus Ozemobacter sibiricus</name>
    <dbReference type="NCBI Taxonomy" id="2268124"/>
    <lineage>
        <taxon>Bacteria</taxon>
        <taxon>Candidatus Ozemobacteria</taxon>
        <taxon>Candidatus Ozemobacterales</taxon>
        <taxon>Candidatus Ozemobacteraceae</taxon>
        <taxon>Candidatus Ozemobacter</taxon>
    </lineage>
</organism>
<dbReference type="InterPro" id="IPR036551">
    <property type="entry name" value="Flavin_trans-like"/>
</dbReference>
<dbReference type="InterPro" id="IPR003382">
    <property type="entry name" value="Flavoprotein"/>
</dbReference>